<dbReference type="PANTHER" id="PTHR23502:SF30">
    <property type="entry name" value="TRANSPORTER, PUTATIVE (AFU_ORTHOLOGUE AFUA_8G04702)-RELATED"/>
    <property type="match status" value="1"/>
</dbReference>
<dbReference type="Pfam" id="PF07690">
    <property type="entry name" value="MFS_1"/>
    <property type="match status" value="1"/>
</dbReference>
<evidence type="ECO:0000256" key="3">
    <source>
        <dbReference type="ARBA" id="ARBA00022989"/>
    </source>
</evidence>
<keyword evidence="3 5" id="KW-1133">Transmembrane helix</keyword>
<dbReference type="GeneID" id="28986641"/>
<dbReference type="Proteomes" id="UP000053611">
    <property type="component" value="Unassembled WGS sequence"/>
</dbReference>
<dbReference type="InterPro" id="IPR011701">
    <property type="entry name" value="MFS"/>
</dbReference>
<sequence>MTELDVPGTTRILDESGEVVAANNFTLVPEPSADPNDPLNWSPGRKRIQLACIVLYTISFCFATGCLAAIYVPVSEETGLTLADLNSGVGYVYLCLGIFQLFTQALALSIGKRPVYILSIIGCAVYPFWVTRVSSLGEWYGACVYLGFVGSPLFVLPELSLTDTFFYHERGLPLGIYVAATYGGALGSPILSGFIYTGLGWKAPPYFGGGAMLLVAIVLFVFLEETNFRRVAAPVVVTEAQVVNQVGDDKNVTRASVAPVDDEDKDKGITHAVESSETNVVHSFDRLVTPWPGPRPWKMFTMSPNAGGLMWRGIVYPLALLRLPIILWCGAIFALYQVFYNGMVALTSGVLSVEPYNMAPNMVGLTFVSPLIAIIPGAVAGGYVVDKFTIWEARKNHGISEPEHKLKLMLLPTILAPFGLLMMGLGPYYGAHWIVFVLGEFVLTISGPLATLLSITYAFDSFHSLEPDEHNRHGPQAETQHCGPYVQAVIVMALTITFAFNYVITPWAFEAGFLVYGTTAAAMATVINITYLLMLKYGKRLRKSGAPYYRKVINW</sequence>
<dbReference type="EMBL" id="KQ087220">
    <property type="protein sequence ID" value="KLT41300.1"/>
    <property type="molecule type" value="Genomic_DNA"/>
</dbReference>
<dbReference type="GO" id="GO:0005886">
    <property type="term" value="C:plasma membrane"/>
    <property type="evidence" value="ECO:0007669"/>
    <property type="project" value="TreeGrafter"/>
</dbReference>
<feature type="transmembrane region" description="Helical" evidence="5">
    <location>
        <begin position="115"/>
        <end position="133"/>
    </location>
</feature>
<evidence type="ECO:0000256" key="1">
    <source>
        <dbReference type="ARBA" id="ARBA00004141"/>
    </source>
</evidence>
<dbReference type="SUPFAM" id="SSF103473">
    <property type="entry name" value="MFS general substrate transporter"/>
    <property type="match status" value="1"/>
</dbReference>
<protein>
    <submittedName>
        <fullName evidence="6">MFS general substrate transporter</fullName>
    </submittedName>
</protein>
<feature type="transmembrane region" description="Helical" evidence="5">
    <location>
        <begin position="50"/>
        <end position="71"/>
    </location>
</feature>
<dbReference type="AlphaFoldDB" id="A0A0J0XJL4"/>
<feature type="transmembrane region" description="Helical" evidence="5">
    <location>
        <begin position="431"/>
        <end position="455"/>
    </location>
</feature>
<comment type="subcellular location">
    <subcellularLocation>
        <location evidence="1">Membrane</location>
        <topology evidence="1">Multi-pass membrane protein</topology>
    </subcellularLocation>
</comment>
<keyword evidence="2 5" id="KW-0812">Transmembrane</keyword>
<keyword evidence="4 5" id="KW-0472">Membrane</keyword>
<feature type="transmembrane region" description="Helical" evidence="5">
    <location>
        <begin position="359"/>
        <end position="385"/>
    </location>
</feature>
<accession>A0A0J0XJL4</accession>
<dbReference type="GO" id="GO:0022857">
    <property type="term" value="F:transmembrane transporter activity"/>
    <property type="evidence" value="ECO:0007669"/>
    <property type="project" value="InterPro"/>
</dbReference>
<reference evidence="6 7" key="1">
    <citation type="submission" date="2015-03" db="EMBL/GenBank/DDBJ databases">
        <title>Genomics and transcriptomics of the oil-accumulating basidiomycete yeast T. oleaginosus allow insights into substrate utilization and the diverse evolutionary trajectories of mating systems in fungi.</title>
        <authorList>
            <consortium name="DOE Joint Genome Institute"/>
            <person name="Kourist R."/>
            <person name="Kracht O."/>
            <person name="Bracharz F."/>
            <person name="Lipzen A."/>
            <person name="Nolan M."/>
            <person name="Ohm R."/>
            <person name="Grigoriev I."/>
            <person name="Sun S."/>
            <person name="Heitman J."/>
            <person name="Bruck T."/>
            <person name="Nowrousian M."/>
        </authorList>
    </citation>
    <scope>NUCLEOTIDE SEQUENCE [LARGE SCALE GENOMIC DNA]</scope>
    <source>
        <strain evidence="6 7">IBC0246</strain>
    </source>
</reference>
<evidence type="ECO:0000256" key="5">
    <source>
        <dbReference type="SAM" id="Phobius"/>
    </source>
</evidence>
<feature type="transmembrane region" description="Helical" evidence="5">
    <location>
        <begin position="406"/>
        <end position="425"/>
    </location>
</feature>
<feature type="transmembrane region" description="Helical" evidence="5">
    <location>
        <begin position="319"/>
        <end position="339"/>
    </location>
</feature>
<feature type="transmembrane region" description="Helical" evidence="5">
    <location>
        <begin position="513"/>
        <end position="534"/>
    </location>
</feature>
<gene>
    <name evidence="6" type="ORF">CC85DRAFT_312846</name>
</gene>
<evidence type="ECO:0000256" key="4">
    <source>
        <dbReference type="ARBA" id="ARBA00023136"/>
    </source>
</evidence>
<dbReference type="RefSeq" id="XP_018277791.1">
    <property type="nucleotide sequence ID" value="XM_018426038.1"/>
</dbReference>
<evidence type="ECO:0000313" key="6">
    <source>
        <dbReference type="EMBL" id="KLT41300.1"/>
    </source>
</evidence>
<name>A0A0J0XJL4_9TREE</name>
<evidence type="ECO:0000313" key="7">
    <source>
        <dbReference type="Proteomes" id="UP000053611"/>
    </source>
</evidence>
<keyword evidence="7" id="KW-1185">Reference proteome</keyword>
<dbReference type="OrthoDB" id="5215911at2759"/>
<feature type="transmembrane region" description="Helical" evidence="5">
    <location>
        <begin position="91"/>
        <end position="108"/>
    </location>
</feature>
<dbReference type="PANTHER" id="PTHR23502">
    <property type="entry name" value="MAJOR FACILITATOR SUPERFAMILY"/>
    <property type="match status" value="1"/>
</dbReference>
<feature type="transmembrane region" description="Helical" evidence="5">
    <location>
        <begin position="485"/>
        <end position="507"/>
    </location>
</feature>
<evidence type="ECO:0000256" key="2">
    <source>
        <dbReference type="ARBA" id="ARBA00022692"/>
    </source>
</evidence>
<proteinExistence type="predicted"/>
<dbReference type="Gene3D" id="1.20.1250.20">
    <property type="entry name" value="MFS general substrate transporter like domains"/>
    <property type="match status" value="1"/>
</dbReference>
<organism evidence="6 7">
    <name type="scientific">Cutaneotrichosporon oleaginosum</name>
    <dbReference type="NCBI Taxonomy" id="879819"/>
    <lineage>
        <taxon>Eukaryota</taxon>
        <taxon>Fungi</taxon>
        <taxon>Dikarya</taxon>
        <taxon>Basidiomycota</taxon>
        <taxon>Agaricomycotina</taxon>
        <taxon>Tremellomycetes</taxon>
        <taxon>Trichosporonales</taxon>
        <taxon>Trichosporonaceae</taxon>
        <taxon>Cutaneotrichosporon</taxon>
    </lineage>
</organism>
<feature type="transmembrane region" description="Helical" evidence="5">
    <location>
        <begin position="174"/>
        <end position="199"/>
    </location>
</feature>
<dbReference type="InterPro" id="IPR036259">
    <property type="entry name" value="MFS_trans_sf"/>
</dbReference>
<feature type="transmembrane region" description="Helical" evidence="5">
    <location>
        <begin position="205"/>
        <end position="223"/>
    </location>
</feature>
<feature type="transmembrane region" description="Helical" evidence="5">
    <location>
        <begin position="139"/>
        <end position="162"/>
    </location>
</feature>
<dbReference type="STRING" id="879819.A0A0J0XJL4"/>